<comment type="caution">
    <text evidence="1">The sequence shown here is derived from an EMBL/GenBank/DDBJ whole genome shotgun (WGS) entry which is preliminary data.</text>
</comment>
<sequence>MVAQKSLLPQGQLQGFTLAFQKGDPKRDGLGTELVIISQKGVRSKDVGSTFAPENKFLYEDFVASSAFFDDLVLGLRAVA</sequence>
<dbReference type="Proteomes" id="UP000272117">
    <property type="component" value="Unassembled WGS sequence"/>
</dbReference>
<keyword evidence="2" id="KW-1185">Reference proteome</keyword>
<evidence type="ECO:0000313" key="2">
    <source>
        <dbReference type="Proteomes" id="UP000272117"/>
    </source>
</evidence>
<evidence type="ECO:0000313" key="1">
    <source>
        <dbReference type="EMBL" id="RNI21820.1"/>
    </source>
</evidence>
<name>A0A3M9M8A7_9BACT</name>
<dbReference type="AlphaFoldDB" id="A0A3M9M8A7"/>
<dbReference type="EMBL" id="RJJD01000023">
    <property type="protein sequence ID" value="RNI21820.1"/>
    <property type="molecule type" value="Genomic_DNA"/>
</dbReference>
<reference evidence="1 2" key="1">
    <citation type="submission" date="2018-11" db="EMBL/GenBank/DDBJ databases">
        <title>Rufibacter latericius sp. nov., isolated from water in Baiyang Lake.</title>
        <authorList>
            <person name="Yang Y."/>
        </authorList>
    </citation>
    <scope>NUCLEOTIDE SEQUENCE [LARGE SCALE GENOMIC DNA]</scope>
    <source>
        <strain evidence="1 2">R-22-1c-1</strain>
    </source>
</reference>
<proteinExistence type="predicted"/>
<organism evidence="1 2">
    <name type="scientific">Rufibacter latericius</name>
    <dbReference type="NCBI Taxonomy" id="2487040"/>
    <lineage>
        <taxon>Bacteria</taxon>
        <taxon>Pseudomonadati</taxon>
        <taxon>Bacteroidota</taxon>
        <taxon>Cytophagia</taxon>
        <taxon>Cytophagales</taxon>
        <taxon>Hymenobacteraceae</taxon>
        <taxon>Rufibacter</taxon>
    </lineage>
</organism>
<protein>
    <submittedName>
        <fullName evidence="1">Uncharacterized protein</fullName>
    </submittedName>
</protein>
<gene>
    <name evidence="1" type="ORF">EFB08_21990</name>
</gene>
<accession>A0A3M9M8A7</accession>